<feature type="domain" description="RING-type" evidence="4">
    <location>
        <begin position="209"/>
        <end position="244"/>
    </location>
</feature>
<organism evidence="5 6">
    <name type="scientific">Acanthamoeba castellanii (strain ATCC 30010 / Neff)</name>
    <dbReference type="NCBI Taxonomy" id="1257118"/>
    <lineage>
        <taxon>Eukaryota</taxon>
        <taxon>Amoebozoa</taxon>
        <taxon>Discosea</taxon>
        <taxon>Longamoebia</taxon>
        <taxon>Centramoebida</taxon>
        <taxon>Acanthamoebidae</taxon>
        <taxon>Acanthamoeba</taxon>
    </lineage>
</organism>
<dbReference type="InterPro" id="IPR013083">
    <property type="entry name" value="Znf_RING/FYVE/PHD"/>
</dbReference>
<evidence type="ECO:0000256" key="3">
    <source>
        <dbReference type="SAM" id="MobiDB-lite"/>
    </source>
</evidence>
<gene>
    <name evidence="5" type="ORF">ACA1_052760</name>
</gene>
<reference evidence="5 6" key="1">
    <citation type="journal article" date="2013" name="Genome Biol.">
        <title>Genome of Acanthamoeba castellanii highlights extensive lateral gene transfer and early evolution of tyrosine kinase signaling.</title>
        <authorList>
            <person name="Clarke M."/>
            <person name="Lohan A.J."/>
            <person name="Liu B."/>
            <person name="Lagkouvardos I."/>
            <person name="Roy S."/>
            <person name="Zafar N."/>
            <person name="Bertelli C."/>
            <person name="Schilde C."/>
            <person name="Kianianmomeni A."/>
            <person name="Burglin T.R."/>
            <person name="Frech C."/>
            <person name="Turcotte B."/>
            <person name="Kopec K.O."/>
            <person name="Synnott J.M."/>
            <person name="Choo C."/>
            <person name="Paponov I."/>
            <person name="Finkler A."/>
            <person name="Soon Heng Tan C."/>
            <person name="Hutchins A.P."/>
            <person name="Weinmeier T."/>
            <person name="Rattei T."/>
            <person name="Chu J.S."/>
            <person name="Gimenez G."/>
            <person name="Irimia M."/>
            <person name="Rigden D.J."/>
            <person name="Fitzpatrick D.A."/>
            <person name="Lorenzo-Morales J."/>
            <person name="Bateman A."/>
            <person name="Chiu C.H."/>
            <person name="Tang P."/>
            <person name="Hegemann P."/>
            <person name="Fromm H."/>
            <person name="Raoult D."/>
            <person name="Greub G."/>
            <person name="Miranda-Saavedra D."/>
            <person name="Chen N."/>
            <person name="Nash P."/>
            <person name="Ginger M.L."/>
            <person name="Horn M."/>
            <person name="Schaap P."/>
            <person name="Caler L."/>
            <person name="Loftus B."/>
        </authorList>
    </citation>
    <scope>NUCLEOTIDE SEQUENCE [LARGE SCALE GENOMIC DNA]</scope>
    <source>
        <strain evidence="5 6">Neff</strain>
    </source>
</reference>
<dbReference type="OrthoDB" id="29373at2759"/>
<feature type="compositionally biased region" description="Low complexity" evidence="3">
    <location>
        <begin position="30"/>
        <end position="46"/>
    </location>
</feature>
<sequence>MGYRSSQPFERGFVFPIDPVGPVAEGSLRTGPSQGPTTTQQQQQPPVWAGPFAQQPFGGTWSTTTATPQVPTEVQGQFSRITRAAYQRHLQQIQPRAESTNTAAEGPCSDRHAQWATYEAEANEARDRADRAEQLLESVLTAEKKAVQRGDELEREVAELKKYKGEKASLSSCSIDELKLIDEALKQGRKNVKAVLQAKEKEQDARPECTVCLDKPRETVFLPCQHMACCDECGKQLKACPICRSAVKRTVFVHHC</sequence>
<evidence type="ECO:0000313" key="5">
    <source>
        <dbReference type="EMBL" id="ELR20584.1"/>
    </source>
</evidence>
<feature type="coiled-coil region" evidence="2">
    <location>
        <begin position="115"/>
        <end position="142"/>
    </location>
</feature>
<dbReference type="RefSeq" id="XP_004343987.1">
    <property type="nucleotide sequence ID" value="XM_004343937.1"/>
</dbReference>
<dbReference type="KEGG" id="acan:ACA1_052760"/>
<evidence type="ECO:0000259" key="4">
    <source>
        <dbReference type="PROSITE" id="PS50089"/>
    </source>
</evidence>
<dbReference type="InterPro" id="IPR001841">
    <property type="entry name" value="Znf_RING"/>
</dbReference>
<dbReference type="STRING" id="1257118.L8H531"/>
<dbReference type="PROSITE" id="PS50089">
    <property type="entry name" value="ZF_RING_2"/>
    <property type="match status" value="1"/>
</dbReference>
<dbReference type="SMART" id="SM00184">
    <property type="entry name" value="RING"/>
    <property type="match status" value="1"/>
</dbReference>
<dbReference type="SUPFAM" id="SSF57850">
    <property type="entry name" value="RING/U-box"/>
    <property type="match status" value="1"/>
</dbReference>
<evidence type="ECO:0000256" key="1">
    <source>
        <dbReference type="PROSITE-ProRule" id="PRU00175"/>
    </source>
</evidence>
<dbReference type="Gene3D" id="3.30.40.10">
    <property type="entry name" value="Zinc/RING finger domain, C3HC4 (zinc finger)"/>
    <property type="match status" value="1"/>
</dbReference>
<dbReference type="PANTHER" id="PTHR14879">
    <property type="entry name" value="CASPASE REGULATOR, RING FINGER DOMAIN-CONTAINING"/>
    <property type="match status" value="1"/>
</dbReference>
<keyword evidence="2" id="KW-0175">Coiled coil</keyword>
<dbReference type="GeneID" id="14921450"/>
<dbReference type="Proteomes" id="UP000011083">
    <property type="component" value="Unassembled WGS sequence"/>
</dbReference>
<dbReference type="PANTHER" id="PTHR14879:SF5">
    <property type="entry name" value="RING-TYPE DOMAIN-CONTAINING PROTEIN"/>
    <property type="match status" value="1"/>
</dbReference>
<evidence type="ECO:0000313" key="6">
    <source>
        <dbReference type="Proteomes" id="UP000011083"/>
    </source>
</evidence>
<keyword evidence="1" id="KW-0862">Zinc</keyword>
<keyword evidence="1" id="KW-0863">Zinc-finger</keyword>
<proteinExistence type="predicted"/>
<keyword evidence="6" id="KW-1185">Reference proteome</keyword>
<dbReference type="AlphaFoldDB" id="L8H531"/>
<dbReference type="GO" id="GO:0008270">
    <property type="term" value="F:zinc ion binding"/>
    <property type="evidence" value="ECO:0007669"/>
    <property type="project" value="UniProtKB-KW"/>
</dbReference>
<dbReference type="Pfam" id="PF13920">
    <property type="entry name" value="zf-C3HC4_3"/>
    <property type="match status" value="1"/>
</dbReference>
<dbReference type="OMA" id="MACCDEC"/>
<evidence type="ECO:0000256" key="2">
    <source>
        <dbReference type="SAM" id="Coils"/>
    </source>
</evidence>
<dbReference type="EMBL" id="KB007909">
    <property type="protein sequence ID" value="ELR20584.1"/>
    <property type="molecule type" value="Genomic_DNA"/>
</dbReference>
<dbReference type="InterPro" id="IPR051728">
    <property type="entry name" value="RING-FYVE_E3_ubiquitin-ligase"/>
</dbReference>
<feature type="region of interest" description="Disordered" evidence="3">
    <location>
        <begin position="1"/>
        <end position="63"/>
    </location>
</feature>
<accession>L8H531</accession>
<protein>
    <recommendedName>
        <fullName evidence="4">RING-type domain-containing protein</fullName>
    </recommendedName>
</protein>
<name>L8H531_ACACF</name>
<dbReference type="VEuPathDB" id="AmoebaDB:ACA1_052760"/>
<keyword evidence="1" id="KW-0479">Metal-binding</keyword>